<dbReference type="InterPro" id="IPR004358">
    <property type="entry name" value="Sig_transdc_His_kin-like_C"/>
</dbReference>
<sequence>MRAARWAAVVIGLSVLLTWFSWRAVNPEAEHYDRALIEIDRFGMIEDALYRDLFTARAGLLLNYDPLVSEIDGLHKAIARLRATVEVDGRTADMVNRLAASVDRQEQLVEYFKSQNAVMHNSLSFFARFAANSDRRDLDLAIRSAGTAILHLTLDTSSTAVKEAEDRLDELDGQAAESGQVVQIEPFLAHGRLLHRLLPSVDNILKKMLSLRHEQDQAALRATILDLQVTSRNSARFYRVMLYGSSIALIAFLIYLGLRLRSRANALHRRAALEHIIADISMNFINATPQGVEAEIQRAIASFGTFAGSDRVYVVVSGATTRSYVWHQPGREFPPGWPEAAVDLACRMVDGEGVVHVPDVRRMPVGDNKLFLEGMGLGGWACAINSDRQGRMVAFGFDAVGCKCRVSHAGELVLLRMALDTFIHAVERQSVDEERNRLQKRLQQARRMERIGTFTSGIAHNFNNILGGILGYAEVMEEHARSSPALVRHLAGIRRSADRARDLVSQILMFGRRSDIRRDSVSIGALVAETVSLLRVALPPRIEMVVRQHPAGLIVIGESVQLQQVIMNLCNNAANAMPESGRIEIEIELHEVLDPICLSHDKIEPGQYVRISVSDTGAGMDGPTLDRIFEPFFTTRSSGNGLGLATVKEIVLDHGGGINVRSCPGEGSHFDVWLPRATAAALPEQRLPEHTTGPGKVVMLVAGDIHRLRGDEEMIAALGFEAVGFATAEAARSASKAARDRFDFVVVGPVGSLGQSLELATVLHRELPLIPIVLATKTAFEIGADALLGAGISDVVRWPIVAEEIAVVLSQISRVGRREVSRRLISEASATLPALS</sequence>
<reference evidence="7 8" key="1">
    <citation type="submission" date="2020-07" db="EMBL/GenBank/DDBJ databases">
        <title>Bradyrhizobium diversity isolated from nodules of indigenous legumes of Western Australia.</title>
        <authorList>
            <person name="Klepa M.S."/>
        </authorList>
    </citation>
    <scope>NUCLEOTIDE SEQUENCE [LARGE SCALE GENOMIC DNA]</scope>
    <source>
        <strain evidence="7 8">CNPSo 4019</strain>
    </source>
</reference>
<evidence type="ECO:0000313" key="7">
    <source>
        <dbReference type="EMBL" id="MBH5390939.1"/>
    </source>
</evidence>
<keyword evidence="5" id="KW-1133">Transmembrane helix</keyword>
<keyword evidence="3" id="KW-0597">Phosphoprotein</keyword>
<feature type="domain" description="Histidine kinase" evidence="6">
    <location>
        <begin position="457"/>
        <end position="678"/>
    </location>
</feature>
<evidence type="ECO:0000313" key="8">
    <source>
        <dbReference type="Proteomes" id="UP001194539"/>
    </source>
</evidence>
<evidence type="ECO:0000256" key="5">
    <source>
        <dbReference type="SAM" id="Phobius"/>
    </source>
</evidence>
<evidence type="ECO:0000259" key="6">
    <source>
        <dbReference type="PROSITE" id="PS50109"/>
    </source>
</evidence>
<dbReference type="PANTHER" id="PTHR43065">
    <property type="entry name" value="SENSOR HISTIDINE KINASE"/>
    <property type="match status" value="1"/>
</dbReference>
<dbReference type="PANTHER" id="PTHR43065:SF42">
    <property type="entry name" value="TWO-COMPONENT SENSOR PPRA"/>
    <property type="match status" value="1"/>
</dbReference>
<feature type="transmembrane region" description="Helical" evidence="5">
    <location>
        <begin position="240"/>
        <end position="260"/>
    </location>
</feature>
<dbReference type="InterPro" id="IPR036097">
    <property type="entry name" value="HisK_dim/P_sf"/>
</dbReference>
<gene>
    <name evidence="7" type="ORF">H1B27_32390</name>
</gene>
<dbReference type="InterPro" id="IPR003594">
    <property type="entry name" value="HATPase_dom"/>
</dbReference>
<comment type="catalytic activity">
    <reaction evidence="1">
        <text>ATP + protein L-histidine = ADP + protein N-phospho-L-histidine.</text>
        <dbReference type="EC" id="2.7.13.3"/>
    </reaction>
</comment>
<dbReference type="Gene3D" id="3.30.565.10">
    <property type="entry name" value="Histidine kinase-like ATPase, C-terminal domain"/>
    <property type="match status" value="1"/>
</dbReference>
<dbReference type="SMART" id="SM00388">
    <property type="entry name" value="HisKA"/>
    <property type="match status" value="1"/>
</dbReference>
<evidence type="ECO:0000256" key="2">
    <source>
        <dbReference type="ARBA" id="ARBA00012438"/>
    </source>
</evidence>
<comment type="caution">
    <text evidence="7">The sequence shown here is derived from an EMBL/GenBank/DDBJ whole genome shotgun (WGS) entry which is preliminary data.</text>
</comment>
<dbReference type="Gene3D" id="1.10.287.130">
    <property type="match status" value="1"/>
</dbReference>
<dbReference type="Pfam" id="PF19443">
    <property type="entry name" value="DAHL"/>
    <property type="match status" value="1"/>
</dbReference>
<dbReference type="CDD" id="cd00082">
    <property type="entry name" value="HisKA"/>
    <property type="match status" value="1"/>
</dbReference>
<dbReference type="InterPro" id="IPR036890">
    <property type="entry name" value="HATPase_C_sf"/>
</dbReference>
<dbReference type="InterPro" id="IPR005467">
    <property type="entry name" value="His_kinase_dom"/>
</dbReference>
<dbReference type="SUPFAM" id="SSF55874">
    <property type="entry name" value="ATPase domain of HSP90 chaperone/DNA topoisomerase II/histidine kinase"/>
    <property type="match status" value="1"/>
</dbReference>
<dbReference type="InterPro" id="IPR045812">
    <property type="entry name" value="DAHL"/>
</dbReference>
<dbReference type="RefSeq" id="WP_197968850.1">
    <property type="nucleotide sequence ID" value="NZ_JACEGD010000040.1"/>
</dbReference>
<dbReference type="InterPro" id="IPR003661">
    <property type="entry name" value="HisK_dim/P_dom"/>
</dbReference>
<dbReference type="NCBIfam" id="NF010411">
    <property type="entry name" value="PRK13837.1"/>
    <property type="match status" value="1"/>
</dbReference>
<feature type="coiled-coil region" evidence="4">
    <location>
        <begin position="154"/>
        <end position="181"/>
    </location>
</feature>
<keyword evidence="5" id="KW-0472">Membrane</keyword>
<dbReference type="SUPFAM" id="SSF47384">
    <property type="entry name" value="Homodimeric domain of signal transducing histidine kinase"/>
    <property type="match status" value="1"/>
</dbReference>
<keyword evidence="4" id="KW-0175">Coiled coil</keyword>
<keyword evidence="5" id="KW-0812">Transmembrane</keyword>
<evidence type="ECO:0000256" key="4">
    <source>
        <dbReference type="SAM" id="Coils"/>
    </source>
</evidence>
<evidence type="ECO:0000256" key="3">
    <source>
        <dbReference type="ARBA" id="ARBA00022553"/>
    </source>
</evidence>
<protein>
    <recommendedName>
        <fullName evidence="2">histidine kinase</fullName>
        <ecNumber evidence="2">2.7.13.3</ecNumber>
    </recommendedName>
</protein>
<dbReference type="Proteomes" id="UP001194539">
    <property type="component" value="Unassembled WGS sequence"/>
</dbReference>
<proteinExistence type="predicted"/>
<dbReference type="PROSITE" id="PS50109">
    <property type="entry name" value="HIS_KIN"/>
    <property type="match status" value="1"/>
</dbReference>
<dbReference type="EMBL" id="JACEGD010000040">
    <property type="protein sequence ID" value="MBH5390939.1"/>
    <property type="molecule type" value="Genomic_DNA"/>
</dbReference>
<evidence type="ECO:0000256" key="1">
    <source>
        <dbReference type="ARBA" id="ARBA00000085"/>
    </source>
</evidence>
<dbReference type="PRINTS" id="PR00344">
    <property type="entry name" value="BCTRLSENSOR"/>
</dbReference>
<name>A0ABS0PCS1_9BRAD</name>
<dbReference type="InterPro" id="IPR011006">
    <property type="entry name" value="CheY-like_superfamily"/>
</dbReference>
<dbReference type="Pfam" id="PF00512">
    <property type="entry name" value="HisKA"/>
    <property type="match status" value="1"/>
</dbReference>
<dbReference type="SUPFAM" id="SSF52172">
    <property type="entry name" value="CheY-like"/>
    <property type="match status" value="1"/>
</dbReference>
<organism evidence="7 8">
    <name type="scientific">Bradyrhizobium diversitatis</name>
    <dbReference type="NCBI Taxonomy" id="2755406"/>
    <lineage>
        <taxon>Bacteria</taxon>
        <taxon>Pseudomonadati</taxon>
        <taxon>Pseudomonadota</taxon>
        <taxon>Alphaproteobacteria</taxon>
        <taxon>Hyphomicrobiales</taxon>
        <taxon>Nitrobacteraceae</taxon>
        <taxon>Bradyrhizobium</taxon>
    </lineage>
</organism>
<dbReference type="Pfam" id="PF02518">
    <property type="entry name" value="HATPase_c"/>
    <property type="match status" value="1"/>
</dbReference>
<dbReference type="EC" id="2.7.13.3" evidence="2"/>
<accession>A0ABS0PCS1</accession>
<keyword evidence="8" id="KW-1185">Reference proteome</keyword>
<dbReference type="SMART" id="SM00387">
    <property type="entry name" value="HATPase_c"/>
    <property type="match status" value="1"/>
</dbReference>